<dbReference type="Proteomes" id="UP000317909">
    <property type="component" value="Chromosome"/>
</dbReference>
<dbReference type="SUPFAM" id="SSF54523">
    <property type="entry name" value="Pili subunits"/>
    <property type="match status" value="1"/>
</dbReference>
<reference evidence="2 3" key="1">
    <citation type="submission" date="2019-02" db="EMBL/GenBank/DDBJ databases">
        <title>Deep-cultivation of Planctomycetes and their phenomic and genomic characterization uncovers novel biology.</title>
        <authorList>
            <person name="Wiegand S."/>
            <person name="Jogler M."/>
            <person name="Boedeker C."/>
            <person name="Pinto D."/>
            <person name="Vollmers J."/>
            <person name="Rivas-Marin E."/>
            <person name="Kohn T."/>
            <person name="Peeters S.H."/>
            <person name="Heuer A."/>
            <person name="Rast P."/>
            <person name="Oberbeckmann S."/>
            <person name="Bunk B."/>
            <person name="Jeske O."/>
            <person name="Meyerdierks A."/>
            <person name="Storesund J.E."/>
            <person name="Kallscheuer N."/>
            <person name="Luecker S."/>
            <person name="Lage O.M."/>
            <person name="Pohl T."/>
            <person name="Merkel B.J."/>
            <person name="Hornburger P."/>
            <person name="Mueller R.-W."/>
            <person name="Bruemmer F."/>
            <person name="Labrenz M."/>
            <person name="Spormann A.M."/>
            <person name="Op den Camp H."/>
            <person name="Overmann J."/>
            <person name="Amann R."/>
            <person name="Jetten M.S.M."/>
            <person name="Mascher T."/>
            <person name="Medema M.H."/>
            <person name="Devos D.P."/>
            <person name="Kaster A.-K."/>
            <person name="Ovreas L."/>
            <person name="Rohde M."/>
            <person name="Galperin M.Y."/>
            <person name="Jogler C."/>
        </authorList>
    </citation>
    <scope>NUCLEOTIDE SEQUENCE [LARGE SCALE GENOMIC DNA]</scope>
    <source>
        <strain evidence="2 3">I41</strain>
    </source>
</reference>
<sequence length="354" mass="38414">MPALPRRQRPSRLAGFTLVELLVVIAIIGVLVALLLPAVQAAREAGRRSQCLNNFKQLGLANQMHHDAFRHLPVDINRSPSQPKHRSQLYLQLLPFMEGAALRSVYNFNVAATNDQNLALLSRTEPALLCPSDESQIHLVGGNDHGGDRKASYGFNYGYGTYAQLANSAARRGPFYANPGVAAPGLSAEFAEAEFYRFGAPTSANKDKDNSGQQVNYKRITDGLSNTYLQLEMRQIPSDEDNNNDRRARVWIFTAGSYQITTRMAPNSAAADVTVCSENNNRYAPCKRTGGGSVAQFILASRGAHPGGVTASKCDGSAEFVSNDVDLAVWRAQSTIAGDDPPLYEVDPEGNGQQ</sequence>
<dbReference type="InterPro" id="IPR045584">
    <property type="entry name" value="Pilin-like"/>
</dbReference>
<name>A0A517U492_9BACT</name>
<dbReference type="PANTHER" id="PTHR30093">
    <property type="entry name" value="GENERAL SECRETION PATHWAY PROTEIN G"/>
    <property type="match status" value="1"/>
</dbReference>
<dbReference type="NCBIfam" id="TIGR02532">
    <property type="entry name" value="IV_pilin_GFxxxE"/>
    <property type="match status" value="1"/>
</dbReference>
<dbReference type="PROSITE" id="PS00409">
    <property type="entry name" value="PROKAR_NTER_METHYL"/>
    <property type="match status" value="1"/>
</dbReference>
<dbReference type="Pfam" id="PF07596">
    <property type="entry name" value="SBP_bac_10"/>
    <property type="match status" value="1"/>
</dbReference>
<gene>
    <name evidence="2" type="ORF">I41_46600</name>
</gene>
<evidence type="ECO:0000259" key="1">
    <source>
        <dbReference type="Pfam" id="PF07596"/>
    </source>
</evidence>
<accession>A0A517U492</accession>
<dbReference type="InterPro" id="IPR011453">
    <property type="entry name" value="DUF1559"/>
</dbReference>
<feature type="domain" description="DUF1559" evidence="1">
    <location>
        <begin position="40"/>
        <end position="327"/>
    </location>
</feature>
<dbReference type="PANTHER" id="PTHR30093:SF2">
    <property type="entry name" value="TYPE II SECRETION SYSTEM PROTEIN H"/>
    <property type="match status" value="1"/>
</dbReference>
<proteinExistence type="predicted"/>
<keyword evidence="3" id="KW-1185">Reference proteome</keyword>
<dbReference type="Pfam" id="PF07963">
    <property type="entry name" value="N_methyl"/>
    <property type="match status" value="1"/>
</dbReference>
<dbReference type="AlphaFoldDB" id="A0A517U492"/>
<dbReference type="InterPro" id="IPR012902">
    <property type="entry name" value="N_methyl_site"/>
</dbReference>
<dbReference type="OrthoDB" id="270727at2"/>
<dbReference type="Gene3D" id="3.30.700.10">
    <property type="entry name" value="Glycoprotein, Type 4 Pilin"/>
    <property type="match status" value="1"/>
</dbReference>
<dbReference type="EMBL" id="CP036339">
    <property type="protein sequence ID" value="QDT75449.1"/>
    <property type="molecule type" value="Genomic_DNA"/>
</dbReference>
<dbReference type="KEGG" id="llh:I41_46600"/>
<dbReference type="RefSeq" id="WP_145436462.1">
    <property type="nucleotide sequence ID" value="NZ_CP036339.1"/>
</dbReference>
<protein>
    <recommendedName>
        <fullName evidence="1">DUF1559 domain-containing protein</fullName>
    </recommendedName>
</protein>
<evidence type="ECO:0000313" key="3">
    <source>
        <dbReference type="Proteomes" id="UP000317909"/>
    </source>
</evidence>
<evidence type="ECO:0000313" key="2">
    <source>
        <dbReference type="EMBL" id="QDT75449.1"/>
    </source>
</evidence>
<organism evidence="2 3">
    <name type="scientific">Lacipirellula limnantheis</name>
    <dbReference type="NCBI Taxonomy" id="2528024"/>
    <lineage>
        <taxon>Bacteria</taxon>
        <taxon>Pseudomonadati</taxon>
        <taxon>Planctomycetota</taxon>
        <taxon>Planctomycetia</taxon>
        <taxon>Pirellulales</taxon>
        <taxon>Lacipirellulaceae</taxon>
        <taxon>Lacipirellula</taxon>
    </lineage>
</organism>